<dbReference type="Gene3D" id="2.40.10.170">
    <property type="match status" value="1"/>
</dbReference>
<sequence length="172" mass="19708">MFKIGEFVVYGHSGVCQVTSIDYPELAFHVGDKKLYYKLEPVCSTEVIYTPVDTKVLMRPVISSEQARQLLDRVREESKAPADVRSNMQDEYDALLKNQECTGLLRIIKNIQYKKKDSLQSGKKLTMTEQRILKQAEELLSSELSVVMDKDLEAIKSIIDDVVTEWLARVYV</sequence>
<dbReference type="InterPro" id="IPR003711">
    <property type="entry name" value="CarD-like/TRCF_RID"/>
</dbReference>
<accession>A0A919XYJ9</accession>
<evidence type="ECO:0000313" key="2">
    <source>
        <dbReference type="EMBL" id="GIO41691.1"/>
    </source>
</evidence>
<keyword evidence="3" id="KW-1185">Reference proteome</keyword>
<dbReference type="PANTHER" id="PTHR38447:SF1">
    <property type="entry name" value="RNA POLYMERASE-BINDING TRANSCRIPTION FACTOR CARD"/>
    <property type="match status" value="1"/>
</dbReference>
<evidence type="ECO:0000313" key="3">
    <source>
        <dbReference type="Proteomes" id="UP000678895"/>
    </source>
</evidence>
<dbReference type="SMART" id="SM01058">
    <property type="entry name" value="CarD_TRCF"/>
    <property type="match status" value="1"/>
</dbReference>
<dbReference type="GO" id="GO:0009303">
    <property type="term" value="P:rRNA transcription"/>
    <property type="evidence" value="ECO:0007669"/>
    <property type="project" value="TreeGrafter"/>
</dbReference>
<dbReference type="EMBL" id="BORS01000004">
    <property type="protein sequence ID" value="GIO41691.1"/>
    <property type="molecule type" value="Genomic_DNA"/>
</dbReference>
<dbReference type="Pfam" id="PF02559">
    <property type="entry name" value="CarD_TRCF_RID"/>
    <property type="match status" value="1"/>
</dbReference>
<dbReference type="PANTHER" id="PTHR38447">
    <property type="entry name" value="TRANSCRIPTION FACTOR YDEB-RELATED"/>
    <property type="match status" value="1"/>
</dbReference>
<dbReference type="InterPro" id="IPR042215">
    <property type="entry name" value="CarD-like_C"/>
</dbReference>
<proteinExistence type="predicted"/>
<evidence type="ECO:0000259" key="1">
    <source>
        <dbReference type="SMART" id="SM01058"/>
    </source>
</evidence>
<dbReference type="AlphaFoldDB" id="A0A919XYJ9"/>
<feature type="domain" description="CarD-like/TRCF RNAP-interacting" evidence="1">
    <location>
        <begin position="1"/>
        <end position="100"/>
    </location>
</feature>
<comment type="caution">
    <text evidence="2">The sequence shown here is derived from an EMBL/GenBank/DDBJ whole genome shotgun (WGS) entry which is preliminary data.</text>
</comment>
<dbReference type="InterPro" id="IPR052531">
    <property type="entry name" value="CarD-like_regulator"/>
</dbReference>
<dbReference type="Proteomes" id="UP000678895">
    <property type="component" value="Unassembled WGS sequence"/>
</dbReference>
<name>A0A919XYJ9_9BACL</name>
<reference evidence="2" key="1">
    <citation type="submission" date="2021-03" db="EMBL/GenBank/DDBJ databases">
        <title>Antimicrobial resistance genes in bacteria isolated from Japanese honey, and their potential for conferring macrolide and lincosamide resistance in the American foulbrood pathogen Paenibacillus larvae.</title>
        <authorList>
            <person name="Okamoto M."/>
            <person name="Kumagai M."/>
            <person name="Kanamori H."/>
            <person name="Takamatsu D."/>
        </authorList>
    </citation>
    <scope>NUCLEOTIDE SEQUENCE</scope>
    <source>
        <strain evidence="2">J41TS4</strain>
    </source>
</reference>
<dbReference type="Gene3D" id="1.20.58.1290">
    <property type="entry name" value="CarD-like, C-terminal domain"/>
    <property type="match status" value="1"/>
</dbReference>
<gene>
    <name evidence="2" type="ORF">J41TS4_14490</name>
</gene>
<dbReference type="RefSeq" id="WP_301626033.1">
    <property type="nucleotide sequence ID" value="NZ_BORS01000004.1"/>
</dbReference>
<protein>
    <recommendedName>
        <fullName evidence="1">CarD-like/TRCF RNAP-interacting domain-containing protein</fullName>
    </recommendedName>
</protein>
<organism evidence="2 3">
    <name type="scientific">Paenibacillus apis</name>
    <dbReference type="NCBI Taxonomy" id="1792174"/>
    <lineage>
        <taxon>Bacteria</taxon>
        <taxon>Bacillati</taxon>
        <taxon>Bacillota</taxon>
        <taxon>Bacilli</taxon>
        <taxon>Bacillales</taxon>
        <taxon>Paenibacillaceae</taxon>
        <taxon>Paenibacillus</taxon>
    </lineage>
</organism>